<sequence length="496" mass="55627">MTAPTFDDALVEDLFPAPSLARFTNPAVPKSHPGITPESTAALRRLLIENHKRFHVYFNEKGFHNHISHHLFAAYGIGAPAHVLQRAFDDHATYQRPSYQSPEPVAHDIWTKHLGNEDFYNAYMNLFAAEVKKYGVGATLEKYVFSHEANWGPGEPRMLDRFLSGLVHPMIHLGHATEFGVDGMAVEGLAHTAVHETFIESVFDLNFFTQSDDSNGFLSHLTSSLSLSDSPPKKPFKEPVHSFSILARMLADDRLKAGTACKKETHMRADEVVRNVGGILREYASLWTINEDERDIQERIEELNWFVTLIFGVGGWKKGKPFTANFFLAHYVTSNLFLSSILSLLKPKHQIDLMWAYFVTSLVWFVAQGRPALDIQGFFQSVTDDPKPTPDPKSLAAKEPEGNPWYTILSHTVHHQDEHQVKAARALARSAALYGACPKGYFAHTELEGAAEMDGTLFVRTGGLLMDALHWNYEVKERVGGVDEGNGWDRDGLGWN</sequence>
<protein>
    <recommendedName>
        <fullName evidence="4">Oxidoreductase AflY</fullName>
    </recommendedName>
</protein>
<comment type="caution">
    <text evidence="2">The sequence shown here is derived from an EMBL/GenBank/DDBJ whole genome shotgun (WGS) entry which is preliminary data.</text>
</comment>
<dbReference type="InterPro" id="IPR025337">
    <property type="entry name" value="Questin_oxidase-like"/>
</dbReference>
<keyword evidence="1" id="KW-0560">Oxidoreductase</keyword>
<organism evidence="2 3">
    <name type="scientific">Rhizoctonia solani</name>
    <dbReference type="NCBI Taxonomy" id="456999"/>
    <lineage>
        <taxon>Eukaryota</taxon>
        <taxon>Fungi</taxon>
        <taxon>Dikarya</taxon>
        <taxon>Basidiomycota</taxon>
        <taxon>Agaricomycotina</taxon>
        <taxon>Agaricomycetes</taxon>
        <taxon>Cantharellales</taxon>
        <taxon>Ceratobasidiaceae</taxon>
        <taxon>Rhizoctonia</taxon>
    </lineage>
</organism>
<dbReference type="PANTHER" id="PTHR35870:SF1">
    <property type="entry name" value="PROTEIN, PUTATIVE (AFU_ORTHOLOGUE AFUA_5G03330)-RELATED"/>
    <property type="match status" value="1"/>
</dbReference>
<evidence type="ECO:0008006" key="4">
    <source>
        <dbReference type="Google" id="ProtNLM"/>
    </source>
</evidence>
<name>A0A8H3CV64_9AGAM</name>
<proteinExistence type="predicted"/>
<dbReference type="EMBL" id="CAJMWZ010004564">
    <property type="protein sequence ID" value="CAE6492361.1"/>
    <property type="molecule type" value="Genomic_DNA"/>
</dbReference>
<dbReference type="Proteomes" id="UP000663850">
    <property type="component" value="Unassembled WGS sequence"/>
</dbReference>
<reference evidence="2" key="1">
    <citation type="submission" date="2021-01" db="EMBL/GenBank/DDBJ databases">
        <authorList>
            <person name="Kaushik A."/>
        </authorList>
    </citation>
    <scope>NUCLEOTIDE SEQUENCE</scope>
    <source>
        <strain evidence="2">Type strain: AG8-Rh-89/</strain>
    </source>
</reference>
<dbReference type="GO" id="GO:0016491">
    <property type="term" value="F:oxidoreductase activity"/>
    <property type="evidence" value="ECO:0007669"/>
    <property type="project" value="UniProtKB-KW"/>
</dbReference>
<dbReference type="Pfam" id="PF14027">
    <property type="entry name" value="Questin_oxidase"/>
    <property type="match status" value="1"/>
</dbReference>
<evidence type="ECO:0000313" key="2">
    <source>
        <dbReference type="EMBL" id="CAE6492361.1"/>
    </source>
</evidence>
<gene>
    <name evidence="2" type="ORF">RDB_LOCUS86222</name>
</gene>
<accession>A0A8H3CV64</accession>
<dbReference type="PANTHER" id="PTHR35870">
    <property type="entry name" value="PROTEIN, PUTATIVE (AFU_ORTHOLOGUE AFUA_5G03330)-RELATED"/>
    <property type="match status" value="1"/>
</dbReference>
<evidence type="ECO:0000313" key="3">
    <source>
        <dbReference type="Proteomes" id="UP000663850"/>
    </source>
</evidence>
<dbReference type="AlphaFoldDB" id="A0A8H3CV64"/>
<evidence type="ECO:0000256" key="1">
    <source>
        <dbReference type="ARBA" id="ARBA00023002"/>
    </source>
</evidence>